<protein>
    <submittedName>
        <fullName evidence="2">DNA-binding PadR family transcriptional regulator</fullName>
    </submittedName>
</protein>
<dbReference type="InterPro" id="IPR005149">
    <property type="entry name" value="Tscrpt_reg_PadR_N"/>
</dbReference>
<dbReference type="RefSeq" id="WP_185075273.1">
    <property type="nucleotide sequence ID" value="NZ_JACHMB010000001.1"/>
</dbReference>
<sequence length="106" mass="11822">MIGMTEATYFILVALMEEPLHGYGIIKRARTKSLGEVDLAVGTLYSALDRLSETGWVLLDREETVNGRPRRYYRITDDGMHAIRAQAARLQRAATLVLRPSGVTSV</sequence>
<dbReference type="EMBL" id="JACHMB010000001">
    <property type="protein sequence ID" value="MBB5782101.1"/>
    <property type="molecule type" value="Genomic_DNA"/>
</dbReference>
<dbReference type="Pfam" id="PF03551">
    <property type="entry name" value="PadR"/>
    <property type="match status" value="1"/>
</dbReference>
<dbReference type="InterPro" id="IPR036390">
    <property type="entry name" value="WH_DNA-bd_sf"/>
</dbReference>
<name>A0A7W9GE87_9ACTN</name>
<keyword evidence="2" id="KW-0238">DNA-binding</keyword>
<feature type="domain" description="Transcription regulator PadR N-terminal" evidence="1">
    <location>
        <begin position="11"/>
        <end position="84"/>
    </location>
</feature>
<evidence type="ECO:0000313" key="2">
    <source>
        <dbReference type="EMBL" id="MBB5782101.1"/>
    </source>
</evidence>
<dbReference type="AlphaFoldDB" id="A0A7W9GE87"/>
<dbReference type="PANTHER" id="PTHR33169">
    <property type="entry name" value="PADR-FAMILY TRANSCRIPTIONAL REGULATOR"/>
    <property type="match status" value="1"/>
</dbReference>
<evidence type="ECO:0000259" key="1">
    <source>
        <dbReference type="Pfam" id="PF03551"/>
    </source>
</evidence>
<dbReference type="PANTHER" id="PTHR33169:SF13">
    <property type="entry name" value="PADR-FAMILY TRANSCRIPTIONAL REGULATOR"/>
    <property type="match status" value="1"/>
</dbReference>
<dbReference type="Proteomes" id="UP000579153">
    <property type="component" value="Unassembled WGS sequence"/>
</dbReference>
<dbReference type="Gene3D" id="1.10.10.10">
    <property type="entry name" value="Winged helix-like DNA-binding domain superfamily/Winged helix DNA-binding domain"/>
    <property type="match status" value="1"/>
</dbReference>
<gene>
    <name evidence="2" type="ORF">HD596_008857</name>
</gene>
<dbReference type="GO" id="GO:0003677">
    <property type="term" value="F:DNA binding"/>
    <property type="evidence" value="ECO:0007669"/>
    <property type="project" value="UniProtKB-KW"/>
</dbReference>
<organism evidence="2 3">
    <name type="scientific">Nonomuraea jabiensis</name>
    <dbReference type="NCBI Taxonomy" id="882448"/>
    <lineage>
        <taxon>Bacteria</taxon>
        <taxon>Bacillati</taxon>
        <taxon>Actinomycetota</taxon>
        <taxon>Actinomycetes</taxon>
        <taxon>Streptosporangiales</taxon>
        <taxon>Streptosporangiaceae</taxon>
        <taxon>Nonomuraea</taxon>
    </lineage>
</organism>
<reference evidence="2 3" key="1">
    <citation type="submission" date="2020-08" db="EMBL/GenBank/DDBJ databases">
        <title>Sequencing the genomes of 1000 actinobacteria strains.</title>
        <authorList>
            <person name="Klenk H.-P."/>
        </authorList>
    </citation>
    <scope>NUCLEOTIDE SEQUENCE [LARGE SCALE GENOMIC DNA]</scope>
    <source>
        <strain evidence="2 3">DSM 45507</strain>
    </source>
</reference>
<dbReference type="InterPro" id="IPR052509">
    <property type="entry name" value="Metal_resp_DNA-bind_regulator"/>
</dbReference>
<proteinExistence type="predicted"/>
<dbReference type="InterPro" id="IPR036388">
    <property type="entry name" value="WH-like_DNA-bd_sf"/>
</dbReference>
<dbReference type="SUPFAM" id="SSF46785">
    <property type="entry name" value="Winged helix' DNA-binding domain"/>
    <property type="match status" value="1"/>
</dbReference>
<evidence type="ECO:0000313" key="3">
    <source>
        <dbReference type="Proteomes" id="UP000579153"/>
    </source>
</evidence>
<accession>A0A7W9GE87</accession>
<keyword evidence="3" id="KW-1185">Reference proteome</keyword>
<comment type="caution">
    <text evidence="2">The sequence shown here is derived from an EMBL/GenBank/DDBJ whole genome shotgun (WGS) entry which is preliminary data.</text>
</comment>